<dbReference type="EMBL" id="JAUSWB010000001">
    <property type="protein sequence ID" value="MDQ0427724.1"/>
    <property type="molecule type" value="Genomic_DNA"/>
</dbReference>
<gene>
    <name evidence="2" type="ORF">QOZ98_000549</name>
</gene>
<proteinExistence type="predicted"/>
<dbReference type="InterPro" id="IPR010359">
    <property type="entry name" value="IrrE_HExxH"/>
</dbReference>
<evidence type="ECO:0000313" key="2">
    <source>
        <dbReference type="EMBL" id="MDQ0427724.1"/>
    </source>
</evidence>
<comment type="caution">
    <text evidence="2">The sequence shown here is derived from an EMBL/GenBank/DDBJ whole genome shotgun (WGS) entry which is preliminary data.</text>
</comment>
<name>A0ABU0GQU4_9BACL</name>
<feature type="domain" description="IrrE N-terminal-like" evidence="1">
    <location>
        <begin position="45"/>
        <end position="143"/>
    </location>
</feature>
<dbReference type="Proteomes" id="UP001241988">
    <property type="component" value="Unassembled WGS sequence"/>
</dbReference>
<dbReference type="Pfam" id="PF06114">
    <property type="entry name" value="Peptidase_M78"/>
    <property type="match status" value="1"/>
</dbReference>
<dbReference type="RefSeq" id="WP_308785994.1">
    <property type="nucleotide sequence ID" value="NZ_JAUSWB010000001.1"/>
</dbReference>
<evidence type="ECO:0000259" key="1">
    <source>
        <dbReference type="Pfam" id="PF06114"/>
    </source>
</evidence>
<accession>A0ABU0GQU4</accession>
<organism evidence="2 3">
    <name type="scientific">Planomicrobium stackebrandtii</name>
    <dbReference type="NCBI Taxonomy" id="253160"/>
    <lineage>
        <taxon>Bacteria</taxon>
        <taxon>Bacillati</taxon>
        <taxon>Bacillota</taxon>
        <taxon>Bacilli</taxon>
        <taxon>Bacillales</taxon>
        <taxon>Caryophanaceae</taxon>
        <taxon>Planomicrobium</taxon>
    </lineage>
</organism>
<evidence type="ECO:0000313" key="3">
    <source>
        <dbReference type="Proteomes" id="UP001241988"/>
    </source>
</evidence>
<reference evidence="2 3" key="1">
    <citation type="submission" date="2023-07" db="EMBL/GenBank/DDBJ databases">
        <title>Genomic Encyclopedia of Type Strains, Phase IV (KMG-IV): sequencing the most valuable type-strain genomes for metagenomic binning, comparative biology and taxonomic classification.</title>
        <authorList>
            <person name="Goeker M."/>
        </authorList>
    </citation>
    <scope>NUCLEOTIDE SEQUENCE [LARGE SCALE GENOMIC DNA]</scope>
    <source>
        <strain evidence="2 3">DSM 16419</strain>
    </source>
</reference>
<sequence length="153" mass="18450">MANTYNNLEEYITKLLHRIDIFHPHQLTIENIYPRLGLSVYYIPHDSMAIEGNLFLDNRQNDAYLWQDFGHELCHALWHAGDQALIPLSMREYQEWKAENFSQHLCIPTFMLDKMELPNYEKEAVWMIMETFGVERWFAEKRLRQYLSNFLYG</sequence>
<protein>
    <submittedName>
        <fullName evidence="2">Zn-dependent peptidase ImmA (M78 family)</fullName>
    </submittedName>
</protein>
<keyword evidence="3" id="KW-1185">Reference proteome</keyword>